<evidence type="ECO:0000313" key="2">
    <source>
        <dbReference type="Proteomes" id="UP000594873"/>
    </source>
</evidence>
<reference evidence="1 2" key="1">
    <citation type="submission" date="2020-11" db="EMBL/GenBank/DDBJ databases">
        <title>Genome seq and assembly of Sphingosinicella sp.</title>
        <authorList>
            <person name="Chhetri G."/>
        </authorList>
    </citation>
    <scope>NUCLEOTIDE SEQUENCE [LARGE SCALE GENOMIC DNA]</scope>
    <source>
        <strain evidence="1 2">UDD2</strain>
    </source>
</reference>
<dbReference type="InterPro" id="IPR009097">
    <property type="entry name" value="Cyclic_Pdiesterase"/>
</dbReference>
<name>A0A7T2GLA6_9SPHN</name>
<dbReference type="EMBL" id="CP065592">
    <property type="protein sequence ID" value="QPQ55623.1"/>
    <property type="molecule type" value="Genomic_DNA"/>
</dbReference>
<protein>
    <submittedName>
        <fullName evidence="1">2'-5' RNA ligase family protein</fullName>
    </submittedName>
</protein>
<dbReference type="Gene3D" id="3.90.1140.10">
    <property type="entry name" value="Cyclic phosphodiesterase"/>
    <property type="match status" value="1"/>
</dbReference>
<accession>A0A7T2GLA6</accession>
<proteinExistence type="predicted"/>
<sequence length="205" mass="22204">MAGTLVQLDAAQCGKRDGILQIAAEPGRRAWQPGRNLNAGSPIIVTALFAGEDHGWLEGLRRRHFPPERNQVPVHLTLFHHLPPGVEAELGQRLGVITASSPPRATIAGILNLGGGTAFRVESEELKAIRASLAEAFRGLLTPQDQAGWRPHITIQNKVTPAAAKALQQELSIGFSIRPLGIAGLQSWAYRGGPWQPIRRHPFRG</sequence>
<dbReference type="KEGG" id="sflv:IC614_03210"/>
<dbReference type="AlphaFoldDB" id="A0A7T2GLA6"/>
<keyword evidence="1" id="KW-0436">Ligase</keyword>
<dbReference type="Pfam" id="PF13563">
    <property type="entry name" value="2_5_RNA_ligase2"/>
    <property type="match status" value="1"/>
</dbReference>
<evidence type="ECO:0000313" key="1">
    <source>
        <dbReference type="EMBL" id="QPQ55623.1"/>
    </source>
</evidence>
<keyword evidence="2" id="KW-1185">Reference proteome</keyword>
<dbReference type="Proteomes" id="UP000594873">
    <property type="component" value="Chromosome"/>
</dbReference>
<gene>
    <name evidence="1" type="ORF">IC614_03210</name>
</gene>
<dbReference type="SUPFAM" id="SSF55144">
    <property type="entry name" value="LigT-like"/>
    <property type="match status" value="1"/>
</dbReference>
<dbReference type="GO" id="GO:0016874">
    <property type="term" value="F:ligase activity"/>
    <property type="evidence" value="ECO:0007669"/>
    <property type="project" value="UniProtKB-KW"/>
</dbReference>
<organism evidence="1 2">
    <name type="scientific">Allosphingosinicella flava</name>
    <dbReference type="NCBI Taxonomy" id="2771430"/>
    <lineage>
        <taxon>Bacteria</taxon>
        <taxon>Pseudomonadati</taxon>
        <taxon>Pseudomonadota</taxon>
        <taxon>Alphaproteobacteria</taxon>
        <taxon>Sphingomonadales</taxon>
        <taxon>Sphingomonadaceae</taxon>
        <taxon>Allosphingosinicella</taxon>
    </lineage>
</organism>